<dbReference type="PATRIC" id="fig|1423747.3.peg.1378"/>
<dbReference type="eggNOG" id="ENOG5030296">
    <property type="taxonomic scope" value="Bacteria"/>
</dbReference>
<keyword evidence="1" id="KW-0472">Membrane</keyword>
<feature type="transmembrane region" description="Helical" evidence="1">
    <location>
        <begin position="42"/>
        <end position="61"/>
    </location>
</feature>
<comment type="caution">
    <text evidence="2">The sequence shown here is derived from an EMBL/GenBank/DDBJ whole genome shotgun (WGS) entry which is preliminary data.</text>
</comment>
<dbReference type="EMBL" id="AZEX01000038">
    <property type="protein sequence ID" value="KRL60149.1"/>
    <property type="molecule type" value="Genomic_DNA"/>
</dbReference>
<accession>A0A0R1S1D8</accession>
<reference evidence="2 3" key="1">
    <citation type="journal article" date="2015" name="Genome Announc.">
        <title>Expanding the biotechnology potential of lactobacilli through comparative genomics of 213 strains and associated genera.</title>
        <authorList>
            <person name="Sun Z."/>
            <person name="Harris H.M."/>
            <person name="McCann A."/>
            <person name="Guo C."/>
            <person name="Argimon S."/>
            <person name="Zhang W."/>
            <person name="Yang X."/>
            <person name="Jeffery I.B."/>
            <person name="Cooney J.C."/>
            <person name="Kagawa T.F."/>
            <person name="Liu W."/>
            <person name="Song Y."/>
            <person name="Salvetti E."/>
            <person name="Wrobel A."/>
            <person name="Rasinkangas P."/>
            <person name="Parkhill J."/>
            <person name="Rea M.C."/>
            <person name="O'Sullivan O."/>
            <person name="Ritari J."/>
            <person name="Douillard F.P."/>
            <person name="Paul Ross R."/>
            <person name="Yang R."/>
            <person name="Briner A.E."/>
            <person name="Felis G.E."/>
            <person name="de Vos W.M."/>
            <person name="Barrangou R."/>
            <person name="Klaenhammer T.R."/>
            <person name="Caufield P.W."/>
            <person name="Cui Y."/>
            <person name="Zhang H."/>
            <person name="O'Toole P.W."/>
        </authorList>
    </citation>
    <scope>NUCLEOTIDE SEQUENCE [LARGE SCALE GENOMIC DNA]</scope>
    <source>
        <strain evidence="2 3">DSM 14340</strain>
    </source>
</reference>
<name>A0A0R1S1D8_9LACO</name>
<protein>
    <submittedName>
        <fullName evidence="2">Uncharacterized protein</fullName>
    </submittedName>
</protein>
<dbReference type="AlphaFoldDB" id="A0A0R1S1D8"/>
<dbReference type="OrthoDB" id="2327416at2"/>
<keyword evidence="1" id="KW-0812">Transmembrane</keyword>
<keyword evidence="1" id="KW-1133">Transmembrane helix</keyword>
<dbReference type="RefSeq" id="WP_035439346.1">
    <property type="nucleotide sequence ID" value="NZ_AZEX01000038.1"/>
</dbReference>
<proteinExistence type="predicted"/>
<sequence>MKIVSIIILAVGLFEIYATVKAFKELKIYADKNTSPFMPIALYSGISIGVVLTISGLSTLFM</sequence>
<dbReference type="Proteomes" id="UP000051264">
    <property type="component" value="Unassembled WGS sequence"/>
</dbReference>
<evidence type="ECO:0000256" key="1">
    <source>
        <dbReference type="SAM" id="Phobius"/>
    </source>
</evidence>
<gene>
    <name evidence="2" type="ORF">FC69_GL001352</name>
</gene>
<organism evidence="2 3">
    <name type="scientific">Latilactobacillus fuchuensis DSM 14340 = JCM 11249</name>
    <dbReference type="NCBI Taxonomy" id="1423747"/>
    <lineage>
        <taxon>Bacteria</taxon>
        <taxon>Bacillati</taxon>
        <taxon>Bacillota</taxon>
        <taxon>Bacilli</taxon>
        <taxon>Lactobacillales</taxon>
        <taxon>Lactobacillaceae</taxon>
        <taxon>Latilactobacillus</taxon>
    </lineage>
</organism>
<evidence type="ECO:0000313" key="3">
    <source>
        <dbReference type="Proteomes" id="UP000051264"/>
    </source>
</evidence>
<evidence type="ECO:0000313" key="2">
    <source>
        <dbReference type="EMBL" id="KRL60149.1"/>
    </source>
</evidence>